<sequence length="100" mass="10857">SGEPIRCDHGVTSPLILSDDSVKVKTQCEGEKGPVAISCRSDFPAVREFARNWGGWDSAVMLLDPSLYSSCAAERSGATSDRERIAAITYNVDSRHRSIV</sequence>
<reference evidence="1 2" key="1">
    <citation type="submission" date="2020-04" db="EMBL/GenBank/DDBJ databases">
        <title>Perkinsus olseni comparative genomics.</title>
        <authorList>
            <person name="Bogema D.R."/>
        </authorList>
    </citation>
    <scope>NUCLEOTIDE SEQUENCE [LARGE SCALE GENOMIC DNA]</scope>
    <source>
        <strain evidence="1 2">ATCC PRA-207</strain>
    </source>
</reference>
<comment type="caution">
    <text evidence="1">The sequence shown here is derived from an EMBL/GenBank/DDBJ whole genome shotgun (WGS) entry which is preliminary data.</text>
</comment>
<gene>
    <name evidence="1" type="ORF">FOZ63_023156</name>
</gene>
<evidence type="ECO:0000313" key="1">
    <source>
        <dbReference type="EMBL" id="KAF4759542.1"/>
    </source>
</evidence>
<evidence type="ECO:0000313" key="2">
    <source>
        <dbReference type="Proteomes" id="UP000553632"/>
    </source>
</evidence>
<feature type="non-terminal residue" evidence="1">
    <location>
        <position position="100"/>
    </location>
</feature>
<accession>A0A7J6UQK8</accession>
<proteinExistence type="predicted"/>
<name>A0A7J6UQK8_PEROL</name>
<keyword evidence="2" id="KW-1185">Reference proteome</keyword>
<dbReference type="AlphaFoldDB" id="A0A7J6UQK8"/>
<organism evidence="1 2">
    <name type="scientific">Perkinsus olseni</name>
    <name type="common">Perkinsus atlanticus</name>
    <dbReference type="NCBI Taxonomy" id="32597"/>
    <lineage>
        <taxon>Eukaryota</taxon>
        <taxon>Sar</taxon>
        <taxon>Alveolata</taxon>
        <taxon>Perkinsozoa</taxon>
        <taxon>Perkinsea</taxon>
        <taxon>Perkinsida</taxon>
        <taxon>Perkinsidae</taxon>
        <taxon>Perkinsus</taxon>
    </lineage>
</organism>
<dbReference type="Proteomes" id="UP000553632">
    <property type="component" value="Unassembled WGS sequence"/>
</dbReference>
<dbReference type="EMBL" id="JABANO010000061">
    <property type="protein sequence ID" value="KAF4759542.1"/>
    <property type="molecule type" value="Genomic_DNA"/>
</dbReference>
<feature type="non-terminal residue" evidence="1">
    <location>
        <position position="1"/>
    </location>
</feature>
<protein>
    <submittedName>
        <fullName evidence="1">Uncharacterized protein</fullName>
    </submittedName>
</protein>